<gene>
    <name evidence="3" type="ORF">GT019_16505</name>
</gene>
<accession>A0ABW9XT19</accession>
<dbReference type="InterPro" id="IPR004143">
    <property type="entry name" value="BPL_LPL_catalytic"/>
</dbReference>
<dbReference type="Pfam" id="PF21948">
    <property type="entry name" value="LplA-B_cat"/>
    <property type="match status" value="1"/>
</dbReference>
<proteinExistence type="predicted"/>
<reference evidence="3 4" key="1">
    <citation type="submission" date="2020-01" db="EMBL/GenBank/DDBJ databases">
        <title>Paenibacillus soybeanensis sp. nov. isolated from the nodules of soybean (Glycine max(L.) Merr).</title>
        <authorList>
            <person name="Wang H."/>
        </authorList>
    </citation>
    <scope>NUCLEOTIDE SEQUENCE [LARGE SCALE GENOMIC DNA]</scope>
    <source>
        <strain evidence="3 4">T1</strain>
    </source>
</reference>
<dbReference type="Proteomes" id="UP000665561">
    <property type="component" value="Unassembled WGS sequence"/>
</dbReference>
<dbReference type="RefSeq" id="WP_161744287.1">
    <property type="nucleotide sequence ID" value="NZ_JAAAMV010000012.1"/>
</dbReference>
<dbReference type="SUPFAM" id="SSF55681">
    <property type="entry name" value="Class II aaRS and biotin synthetases"/>
    <property type="match status" value="1"/>
</dbReference>
<name>A0ABW9XT19_9BACL</name>
<evidence type="ECO:0000313" key="3">
    <source>
        <dbReference type="EMBL" id="NBD25484.1"/>
    </source>
</evidence>
<dbReference type="PROSITE" id="PS51733">
    <property type="entry name" value="BPL_LPL_CATALYTIC"/>
    <property type="match status" value="1"/>
</dbReference>
<evidence type="ECO:0000313" key="4">
    <source>
        <dbReference type="Proteomes" id="UP000665561"/>
    </source>
</evidence>
<keyword evidence="4" id="KW-1185">Reference proteome</keyword>
<evidence type="ECO:0000256" key="1">
    <source>
        <dbReference type="SAM" id="MobiDB-lite"/>
    </source>
</evidence>
<dbReference type="PANTHER" id="PTHR43679:SF2">
    <property type="entry name" value="OCTANOYL-[GCVH]:PROTEIN N-OCTANOYLTRANSFERASE"/>
    <property type="match status" value="1"/>
</dbReference>
<sequence length="314" mass="34048">MWRFVHTGDRSPAENMAIDEAMLTAHQEGRVPPTVRFYGWSPATLSIGYFQQADKEVDREALRERGLGFVRRATGGRAVLHDRELTYSIVVSEDYAGIPASVAEAYRVLSMGLLIGFRELGLDAKMTGLGEAEDGADAEATSPLPDSAAGQADAEAPSLLADSAAGHHDTAGAARRAASAACFDAPSKYELVVEGRKIAGSAQMRAKGVILQHGSILLELDADQLFEVLRFAGPEEKERMKRLFERKAVAINACLRKKGRQPVTIARLEQVFRAGFAEGLGAELAASGLTAYEIELADRLAREKYAAESWNLRR</sequence>
<dbReference type="InterPro" id="IPR045864">
    <property type="entry name" value="aa-tRNA-synth_II/BPL/LPL"/>
</dbReference>
<feature type="region of interest" description="Disordered" evidence="1">
    <location>
        <begin position="133"/>
        <end position="155"/>
    </location>
</feature>
<dbReference type="EMBL" id="JAAAMV010000012">
    <property type="protein sequence ID" value="NBD25484.1"/>
    <property type="molecule type" value="Genomic_DNA"/>
</dbReference>
<evidence type="ECO:0000259" key="2">
    <source>
        <dbReference type="PROSITE" id="PS51733"/>
    </source>
</evidence>
<comment type="caution">
    <text evidence="3">The sequence shown here is derived from an EMBL/GenBank/DDBJ whole genome shotgun (WGS) entry which is preliminary data.</text>
</comment>
<dbReference type="Gene3D" id="3.30.930.10">
    <property type="entry name" value="Bira Bifunctional Protein, Domain 2"/>
    <property type="match status" value="1"/>
</dbReference>
<organism evidence="3 4">
    <name type="scientific">Paenibacillus glycinis</name>
    <dbReference type="NCBI Taxonomy" id="2697035"/>
    <lineage>
        <taxon>Bacteria</taxon>
        <taxon>Bacillati</taxon>
        <taxon>Bacillota</taxon>
        <taxon>Bacilli</taxon>
        <taxon>Bacillales</taxon>
        <taxon>Paenibacillaceae</taxon>
        <taxon>Paenibacillus</taxon>
    </lineage>
</organism>
<feature type="domain" description="BPL/LPL catalytic" evidence="2">
    <location>
        <begin position="29"/>
        <end position="284"/>
    </location>
</feature>
<dbReference type="InterPro" id="IPR050664">
    <property type="entry name" value="Octanoyltrans_LipM/LipL"/>
</dbReference>
<protein>
    <submittedName>
        <fullName evidence="3">Octanoyltransferase</fullName>
    </submittedName>
</protein>
<dbReference type="CDD" id="cd16443">
    <property type="entry name" value="LplA"/>
    <property type="match status" value="1"/>
</dbReference>
<dbReference type="PANTHER" id="PTHR43679">
    <property type="entry name" value="OCTANOYLTRANSFERASE LIPM-RELATED"/>
    <property type="match status" value="1"/>
</dbReference>